<dbReference type="KEGG" id="kbs:EPA93_44115"/>
<feature type="transmembrane region" description="Helical" evidence="1">
    <location>
        <begin position="36"/>
        <end position="55"/>
    </location>
</feature>
<keyword evidence="1" id="KW-0812">Transmembrane</keyword>
<dbReference type="Proteomes" id="UP000290365">
    <property type="component" value="Chromosome"/>
</dbReference>
<evidence type="ECO:0000256" key="1">
    <source>
        <dbReference type="SAM" id="Phobius"/>
    </source>
</evidence>
<gene>
    <name evidence="3" type="ORF">EPA93_44115</name>
</gene>
<protein>
    <recommendedName>
        <fullName evidence="2">Phosphodiester glycosidase domain-containing protein</fullName>
    </recommendedName>
</protein>
<dbReference type="OrthoDB" id="141240at2"/>
<dbReference type="EMBL" id="CP035758">
    <property type="protein sequence ID" value="QBD83778.1"/>
    <property type="molecule type" value="Genomic_DNA"/>
</dbReference>
<keyword evidence="4" id="KW-1185">Reference proteome</keyword>
<feature type="domain" description="Phosphodiester glycosidase" evidence="2">
    <location>
        <begin position="230"/>
        <end position="364"/>
    </location>
</feature>
<evidence type="ECO:0000313" key="4">
    <source>
        <dbReference type="Proteomes" id="UP000290365"/>
    </source>
</evidence>
<keyword evidence="1" id="KW-1133">Transmembrane helix</keyword>
<reference evidence="3 4" key="1">
    <citation type="submission" date="2019-01" db="EMBL/GenBank/DDBJ databases">
        <title>Ktedonosporobacter rubrisoli SCAWS-G2.</title>
        <authorList>
            <person name="Huang Y."/>
            <person name="Yan B."/>
        </authorList>
    </citation>
    <scope>NUCLEOTIDE SEQUENCE [LARGE SCALE GENOMIC DNA]</scope>
    <source>
        <strain evidence="3 4">SCAWS-G2</strain>
    </source>
</reference>
<evidence type="ECO:0000259" key="2">
    <source>
        <dbReference type="Pfam" id="PF09992"/>
    </source>
</evidence>
<evidence type="ECO:0000313" key="3">
    <source>
        <dbReference type="EMBL" id="QBD83778.1"/>
    </source>
</evidence>
<dbReference type="AlphaFoldDB" id="A0A4P6K5X7"/>
<sequence length="435" mass="46173">MPAAFPARQATPAVSVAVAPARAVKQRKKLLSRKKVLGCLLSLCCVTALAAIVFFSQTNGQGGAWLADTLRSIAGPTITAQIESWYLGLSNTAQQAQYQLGNKQVAAPWKTSQKPTVVATQLPEQHKQAPIEAMPMNTMQPVISPPIPGEGVWTPLSMAPAPYSYLPQDARAFIRPDPSHPYAIVTLLQFDMRFALLHIVAGTVEPGGPLGHHGTGVIPAADRQSGALLAALNGGFKYADGKYGLGVNGRTYVPAVPGAATIAVTKEGKLILGAWGKDPQLQDGNPDLVAWRQNAALLIDDGTINPLTQDGAAWGGTILNRAYTWRSGLGITASGSLIYAAGDGLTALTLGQALRAAGAVMAMQTDINPFWVRAFLYDYSSSGKVMVTKLNPAMQGTGYEYLNGTERDFFYLTRVSPKVPPTPSVPNYPRELPPS</sequence>
<keyword evidence="1" id="KW-0472">Membrane</keyword>
<accession>A0A4P6K5X7</accession>
<name>A0A4P6K5X7_KTERU</name>
<dbReference type="Pfam" id="PF09992">
    <property type="entry name" value="NAGPA"/>
    <property type="match status" value="1"/>
</dbReference>
<proteinExistence type="predicted"/>
<organism evidence="3 4">
    <name type="scientific">Ktedonosporobacter rubrisoli</name>
    <dbReference type="NCBI Taxonomy" id="2509675"/>
    <lineage>
        <taxon>Bacteria</taxon>
        <taxon>Bacillati</taxon>
        <taxon>Chloroflexota</taxon>
        <taxon>Ktedonobacteria</taxon>
        <taxon>Ktedonobacterales</taxon>
        <taxon>Ktedonosporobacteraceae</taxon>
        <taxon>Ktedonosporobacter</taxon>
    </lineage>
</organism>
<dbReference type="InterPro" id="IPR018711">
    <property type="entry name" value="NAGPA"/>
</dbReference>